<dbReference type="PROSITE" id="PS51002">
    <property type="entry name" value="CYTB_NTER"/>
    <property type="match status" value="1"/>
</dbReference>
<dbReference type="InterPro" id="IPR005797">
    <property type="entry name" value="Cyt_b/b6_N"/>
</dbReference>
<dbReference type="GO" id="GO:0016491">
    <property type="term" value="F:oxidoreductase activity"/>
    <property type="evidence" value="ECO:0007669"/>
    <property type="project" value="InterPro"/>
</dbReference>
<dbReference type="Gene3D" id="1.20.810.10">
    <property type="entry name" value="Cytochrome Bc1 Complex, Chain C"/>
    <property type="match status" value="1"/>
</dbReference>
<keyword evidence="1" id="KW-0812">Transmembrane</keyword>
<comment type="caution">
    <text evidence="3">The sequence shown here is derived from an EMBL/GenBank/DDBJ whole genome shotgun (WGS) entry which is preliminary data.</text>
</comment>
<feature type="transmembrane region" description="Helical" evidence="1">
    <location>
        <begin position="196"/>
        <end position="217"/>
    </location>
</feature>
<feature type="transmembrane region" description="Helical" evidence="1">
    <location>
        <begin position="87"/>
        <end position="105"/>
    </location>
</feature>
<dbReference type="PIRSF" id="PIRSF000032">
    <property type="entry name" value="Cytochrome_b6"/>
    <property type="match status" value="1"/>
</dbReference>
<dbReference type="InterPro" id="IPR027387">
    <property type="entry name" value="Cytb/b6-like_sf"/>
</dbReference>
<dbReference type="EMBL" id="LAZR01008755">
    <property type="protein sequence ID" value="KKM76739.1"/>
    <property type="molecule type" value="Genomic_DNA"/>
</dbReference>
<organism evidence="3">
    <name type="scientific">marine sediment metagenome</name>
    <dbReference type="NCBI Taxonomy" id="412755"/>
    <lineage>
        <taxon>unclassified sequences</taxon>
        <taxon>metagenomes</taxon>
        <taxon>ecological metagenomes</taxon>
    </lineage>
</organism>
<evidence type="ECO:0000313" key="3">
    <source>
        <dbReference type="EMBL" id="KKM76739.1"/>
    </source>
</evidence>
<feature type="domain" description="Cytochrome b/b6 N-terminal region profile" evidence="2">
    <location>
        <begin position="1"/>
        <end position="228"/>
    </location>
</feature>
<reference evidence="3" key="1">
    <citation type="journal article" date="2015" name="Nature">
        <title>Complex archaea that bridge the gap between prokaryotes and eukaryotes.</title>
        <authorList>
            <person name="Spang A."/>
            <person name="Saw J.H."/>
            <person name="Jorgensen S.L."/>
            <person name="Zaremba-Niedzwiedzka K."/>
            <person name="Martijn J."/>
            <person name="Lind A.E."/>
            <person name="van Eijk R."/>
            <person name="Schleper C."/>
            <person name="Guy L."/>
            <person name="Ettema T.J."/>
        </authorList>
    </citation>
    <scope>NUCLEOTIDE SEQUENCE</scope>
</reference>
<dbReference type="PANTHER" id="PTHR19271:SF16">
    <property type="entry name" value="CYTOCHROME B"/>
    <property type="match status" value="1"/>
</dbReference>
<dbReference type="PANTHER" id="PTHR19271">
    <property type="entry name" value="CYTOCHROME B"/>
    <property type="match status" value="1"/>
</dbReference>
<feature type="transmembrane region" description="Helical" evidence="1">
    <location>
        <begin position="30"/>
        <end position="57"/>
    </location>
</feature>
<dbReference type="InterPro" id="IPR016174">
    <property type="entry name" value="Di-haem_cyt_TM"/>
</dbReference>
<name>A0A0F9K3R5_9ZZZZ</name>
<feature type="non-terminal residue" evidence="3">
    <location>
        <position position="1"/>
    </location>
</feature>
<dbReference type="Pfam" id="PF00033">
    <property type="entry name" value="Cytochrome_B"/>
    <property type="match status" value="1"/>
</dbReference>
<dbReference type="GO" id="GO:0009055">
    <property type="term" value="F:electron transfer activity"/>
    <property type="evidence" value="ECO:0007669"/>
    <property type="project" value="InterPro"/>
</dbReference>
<evidence type="ECO:0000259" key="2">
    <source>
        <dbReference type="PROSITE" id="PS51002"/>
    </source>
</evidence>
<dbReference type="GO" id="GO:0016020">
    <property type="term" value="C:membrane"/>
    <property type="evidence" value="ECO:0007669"/>
    <property type="project" value="InterPro"/>
</dbReference>
<evidence type="ECO:0000256" key="1">
    <source>
        <dbReference type="SAM" id="Phobius"/>
    </source>
</evidence>
<gene>
    <name evidence="3" type="ORF">LCGC14_1377050</name>
</gene>
<dbReference type="GO" id="GO:0022904">
    <property type="term" value="P:respiratory electron transport chain"/>
    <property type="evidence" value="ECO:0007669"/>
    <property type="project" value="InterPro"/>
</dbReference>
<proteinExistence type="predicted"/>
<dbReference type="SUPFAM" id="SSF81342">
    <property type="entry name" value="Transmembrane di-heme cytochromes"/>
    <property type="match status" value="1"/>
</dbReference>
<accession>A0A0F9K3R5</accession>
<keyword evidence="1" id="KW-1133">Transmembrane helix</keyword>
<feature type="transmembrane region" description="Helical" evidence="1">
    <location>
        <begin position="117"/>
        <end position="137"/>
    </location>
</feature>
<dbReference type="AlphaFoldDB" id="A0A0F9K3R5"/>
<protein>
    <recommendedName>
        <fullName evidence="2">Cytochrome b/b6 N-terminal region profile domain-containing protein</fullName>
    </recommendedName>
</protein>
<sequence length="229" mass="25834">TPAEELQAVRRTVFLHLHPMRLSVDRMKISFTWCLGGLSFLLFLITVFTGALLMIYYRPTLENAYADILDLQYTVFLGGFLRNVHRWAGHGIVITVVLHMLRVFYTGSYKPPREFNWIVGVCLLLIVLAFAFTGYLLPWDQISYWGTRVGANLLHSVPLLGSDGPFGSALGLRPDSDIAFFLLGDSDLGPRALVRFYGLHVFILPLSAAIFLMVHFWRVRKDGNLATGL</sequence>
<keyword evidence="1" id="KW-0472">Membrane</keyword>